<evidence type="ECO:0000256" key="4">
    <source>
        <dbReference type="PROSITE-ProRule" id="PRU00169"/>
    </source>
</evidence>
<evidence type="ECO:0000313" key="7">
    <source>
        <dbReference type="EMBL" id="TQD47622.1"/>
    </source>
</evidence>
<protein>
    <recommendedName>
        <fullName evidence="2">histidine kinase</fullName>
        <ecNumber evidence="2">2.7.13.3</ecNumber>
    </recommendedName>
</protein>
<comment type="caution">
    <text evidence="7">The sequence shown here is derived from an EMBL/GenBank/DDBJ whole genome shotgun (WGS) entry which is preliminary data.</text>
</comment>
<evidence type="ECO:0000256" key="2">
    <source>
        <dbReference type="ARBA" id="ARBA00012438"/>
    </source>
</evidence>
<feature type="modified residue" description="4-aspartylphosphate" evidence="4">
    <location>
        <position position="710"/>
    </location>
</feature>
<dbReference type="EC" id="2.7.13.3" evidence="2"/>
<dbReference type="Gene3D" id="3.40.50.2300">
    <property type="match status" value="2"/>
</dbReference>
<dbReference type="SUPFAM" id="SSF52172">
    <property type="entry name" value="CheY-like"/>
    <property type="match status" value="2"/>
</dbReference>
<keyword evidence="3 4" id="KW-0597">Phosphoprotein</keyword>
<dbReference type="SUPFAM" id="SSF55785">
    <property type="entry name" value="PYP-like sensor domain (PAS domain)"/>
    <property type="match status" value="2"/>
</dbReference>
<dbReference type="EMBL" id="VICE01000054">
    <property type="protein sequence ID" value="TQD47622.1"/>
    <property type="molecule type" value="Genomic_DNA"/>
</dbReference>
<dbReference type="NCBIfam" id="TIGR00229">
    <property type="entry name" value="sensory_box"/>
    <property type="match status" value="1"/>
</dbReference>
<dbReference type="SMART" id="SM00387">
    <property type="entry name" value="HATPase_c"/>
    <property type="match status" value="1"/>
</dbReference>
<dbReference type="PANTHER" id="PTHR43065">
    <property type="entry name" value="SENSOR HISTIDINE KINASE"/>
    <property type="match status" value="1"/>
</dbReference>
<dbReference type="InterPro" id="IPR003594">
    <property type="entry name" value="HATPase_dom"/>
</dbReference>
<feature type="domain" description="Histidine kinase" evidence="5">
    <location>
        <begin position="424"/>
        <end position="640"/>
    </location>
</feature>
<dbReference type="InterPro" id="IPR005467">
    <property type="entry name" value="His_kinase_dom"/>
</dbReference>
<feature type="domain" description="Response regulatory" evidence="6">
    <location>
        <begin position="660"/>
        <end position="776"/>
    </location>
</feature>
<dbReference type="InterPro" id="IPR036097">
    <property type="entry name" value="HisK_dim/P_sf"/>
</dbReference>
<dbReference type="OrthoDB" id="8820742at2"/>
<dbReference type="PRINTS" id="PR00344">
    <property type="entry name" value="BCTRLSENSOR"/>
</dbReference>
<feature type="modified residue" description="4-aspartylphosphate" evidence="4">
    <location>
        <position position="835"/>
    </location>
</feature>
<dbReference type="Pfam" id="PF02518">
    <property type="entry name" value="HATPase_c"/>
    <property type="match status" value="1"/>
</dbReference>
<dbReference type="GO" id="GO:0000155">
    <property type="term" value="F:phosphorelay sensor kinase activity"/>
    <property type="evidence" value="ECO:0007669"/>
    <property type="project" value="InterPro"/>
</dbReference>
<dbReference type="InterPro" id="IPR000014">
    <property type="entry name" value="PAS"/>
</dbReference>
<evidence type="ECO:0000256" key="1">
    <source>
        <dbReference type="ARBA" id="ARBA00000085"/>
    </source>
</evidence>
<dbReference type="Pfam" id="PF00072">
    <property type="entry name" value="Response_reg"/>
    <property type="match status" value="2"/>
</dbReference>
<dbReference type="SUPFAM" id="SSF47384">
    <property type="entry name" value="Homodimeric domain of signal transducing histidine kinase"/>
    <property type="match status" value="1"/>
</dbReference>
<evidence type="ECO:0000259" key="6">
    <source>
        <dbReference type="PROSITE" id="PS50110"/>
    </source>
</evidence>
<gene>
    <name evidence="7" type="ORF">FKV25_05900</name>
</gene>
<evidence type="ECO:0000256" key="3">
    <source>
        <dbReference type="ARBA" id="ARBA00022553"/>
    </source>
</evidence>
<dbReference type="CDD" id="cd00156">
    <property type="entry name" value="REC"/>
    <property type="match status" value="1"/>
</dbReference>
<dbReference type="InterPro" id="IPR035965">
    <property type="entry name" value="PAS-like_dom_sf"/>
</dbReference>
<organism evidence="7 8">
    <name type="scientific">Marilutibacter aestuarii</name>
    <dbReference type="NCBI Taxonomy" id="1706195"/>
    <lineage>
        <taxon>Bacteria</taxon>
        <taxon>Pseudomonadati</taxon>
        <taxon>Pseudomonadota</taxon>
        <taxon>Gammaproteobacteria</taxon>
        <taxon>Lysobacterales</taxon>
        <taxon>Lysobacteraceae</taxon>
        <taxon>Marilutibacter</taxon>
    </lineage>
</organism>
<dbReference type="CDD" id="cd00082">
    <property type="entry name" value="HisKA"/>
    <property type="match status" value="1"/>
</dbReference>
<evidence type="ECO:0000313" key="8">
    <source>
        <dbReference type="Proteomes" id="UP000318212"/>
    </source>
</evidence>
<dbReference type="Gene3D" id="3.30.450.20">
    <property type="entry name" value="PAS domain"/>
    <property type="match status" value="2"/>
</dbReference>
<dbReference type="InterPro" id="IPR004358">
    <property type="entry name" value="Sig_transdc_His_kin-like_C"/>
</dbReference>
<dbReference type="SMART" id="SM00388">
    <property type="entry name" value="HisKA"/>
    <property type="match status" value="1"/>
</dbReference>
<dbReference type="PROSITE" id="PS50109">
    <property type="entry name" value="HIS_KIN"/>
    <property type="match status" value="1"/>
</dbReference>
<dbReference type="Gene3D" id="1.10.287.130">
    <property type="match status" value="1"/>
</dbReference>
<dbReference type="InterPro" id="IPR011006">
    <property type="entry name" value="CheY-like_superfamily"/>
</dbReference>
<sequence>MYCSASAREHLNNSATRWARRTGSGMGAIRRGRGGWQCSGPAPGVLAGPRCLNEAFAGCAAFCNHPSCDCSCGRLQGAPLDYLDIFERSPNPYMVLDRGLRYVAVNRAYESVVGRTRDVLLGVGLFEAFPGDGTRLGETNVALLRQSIERVFATGERDVLSLIRYAIERPGEAGPVMEDRYWSATHTPLFDSAGRVVHVLQHTTDVTHLQRLNQALARATGASQEQIEFGMFERARKVQEHNRALEHRISDLETLFAQAPGFMAYLSGPEHRFTLANRAYETLVGRDRDLIGRVLEEALPEAAGQGFVALLDEVYRSGRPYVGQAVPLRLQREPGAEPEEVVLDFVYQPVKDAAGKVVGIFVQGNDMTAQVAAQAEVELFHNNLAELVEQRTQALKVSEEERLAAQAALHQSQKLEAIGQLTGGVAHDFNNLLQVIGANLELLEGQVPEGGANQRLASARNAVQRGAQLVSQLMAFARRDPLNVAVFDPARTLATLADMLERTLGEGRDIALELDLDCETRIRTNPQQFETAILNMVINARHAMPHGGKVRIECRCVDGAEAGQDGERVRITIADTGMGMAPEVVEHIFEPFFTTKPQGEGTGLGLAAVYGFVQQSGGEIRVDSVPGKGSRFTLYLPTTDQPDEVLVAEADTIPRGRNEIVLLVEDDEGVRRTGVDMLLDLGYDVVQASHAAMGRALLDEGLRPALLFSDVVMPGPMHSFELVAHVQSELPATAVLMTSGYAQASLARSGAARPDVPMLAKPYTRADLGRHVRAAIDGHRLPPSLRVLLVEDNDDDRLLTSELLEACGMDVAHADSAEEALRKLAESPRDVLLTDVELPGCDGIELARRARARQPGLRVVFVTGHDEEAVRERGGVGATLSKPFSRAQLTSAIALATQSLEATSSLPG</sequence>
<keyword evidence="8" id="KW-1185">Reference proteome</keyword>
<dbReference type="AlphaFoldDB" id="A0A508APP5"/>
<reference evidence="7 8" key="1">
    <citation type="submission" date="2019-06" db="EMBL/GenBank/DDBJ databases">
        <title>Lysobacter alkalisoli sp. nov. isolated from saline soil.</title>
        <authorList>
            <person name="Sun J.-Q."/>
            <person name="Xu L."/>
        </authorList>
    </citation>
    <scope>NUCLEOTIDE SEQUENCE [LARGE SCALE GENOMIC DNA]</scope>
    <source>
        <strain evidence="7 8">JCM 31130</strain>
    </source>
</reference>
<dbReference type="InterPro" id="IPR001789">
    <property type="entry name" value="Sig_transdc_resp-reg_receiver"/>
</dbReference>
<dbReference type="SMART" id="SM00091">
    <property type="entry name" value="PAS"/>
    <property type="match status" value="2"/>
</dbReference>
<dbReference type="InterPro" id="IPR003661">
    <property type="entry name" value="HisK_dim/P_dom"/>
</dbReference>
<dbReference type="SUPFAM" id="SSF55874">
    <property type="entry name" value="ATPase domain of HSP90 chaperone/DNA topoisomerase II/histidine kinase"/>
    <property type="match status" value="1"/>
</dbReference>
<evidence type="ECO:0000259" key="5">
    <source>
        <dbReference type="PROSITE" id="PS50109"/>
    </source>
</evidence>
<accession>A0A508APP5</accession>
<dbReference type="CDD" id="cd00130">
    <property type="entry name" value="PAS"/>
    <property type="match status" value="1"/>
</dbReference>
<comment type="catalytic activity">
    <reaction evidence="1">
        <text>ATP + protein L-histidine = ADP + protein N-phospho-L-histidine.</text>
        <dbReference type="EC" id="2.7.13.3"/>
    </reaction>
</comment>
<dbReference type="Pfam" id="PF00512">
    <property type="entry name" value="HisKA"/>
    <property type="match status" value="1"/>
</dbReference>
<dbReference type="PANTHER" id="PTHR43065:SF49">
    <property type="entry name" value="HISTIDINE KINASE"/>
    <property type="match status" value="1"/>
</dbReference>
<feature type="domain" description="Response regulatory" evidence="6">
    <location>
        <begin position="786"/>
        <end position="897"/>
    </location>
</feature>
<name>A0A508APP5_9GAMM</name>
<dbReference type="SMART" id="SM00448">
    <property type="entry name" value="REC"/>
    <property type="match status" value="2"/>
</dbReference>
<dbReference type="PROSITE" id="PS50110">
    <property type="entry name" value="RESPONSE_REGULATORY"/>
    <property type="match status" value="2"/>
</dbReference>
<dbReference type="Proteomes" id="UP000318212">
    <property type="component" value="Unassembled WGS sequence"/>
</dbReference>
<dbReference type="Gene3D" id="3.30.565.10">
    <property type="entry name" value="Histidine kinase-like ATPase, C-terminal domain"/>
    <property type="match status" value="1"/>
</dbReference>
<dbReference type="InterPro" id="IPR013656">
    <property type="entry name" value="PAS_4"/>
</dbReference>
<dbReference type="Pfam" id="PF08448">
    <property type="entry name" value="PAS_4"/>
    <property type="match status" value="2"/>
</dbReference>
<dbReference type="InterPro" id="IPR036890">
    <property type="entry name" value="HATPase_C_sf"/>
</dbReference>
<proteinExistence type="predicted"/>